<evidence type="ECO:0000256" key="7">
    <source>
        <dbReference type="PIRSR" id="PIRSR611782-2"/>
    </source>
</evidence>
<evidence type="ECO:0000256" key="6">
    <source>
        <dbReference type="PIRSR" id="PIRSR611782-1"/>
    </source>
</evidence>
<dbReference type="SUPFAM" id="SSF50494">
    <property type="entry name" value="Trypsin-like serine proteases"/>
    <property type="match status" value="1"/>
</dbReference>
<evidence type="ECO:0000256" key="2">
    <source>
        <dbReference type="ARBA" id="ARBA00022729"/>
    </source>
</evidence>
<protein>
    <submittedName>
        <fullName evidence="9">Peptidase Do</fullName>
        <ecNumber evidence="9">3.4.21.-</ecNumber>
    </submittedName>
</protein>
<dbReference type="PANTHER" id="PTHR43343:SF3">
    <property type="entry name" value="PROTEASE DO-LIKE 8, CHLOROPLASTIC"/>
    <property type="match status" value="1"/>
</dbReference>
<keyword evidence="1" id="KW-0645">Protease</keyword>
<dbReference type="Pfam" id="PF13180">
    <property type="entry name" value="PDZ_2"/>
    <property type="match status" value="2"/>
</dbReference>
<dbReference type="NCBIfam" id="TIGR02037">
    <property type="entry name" value="degP_htrA_DO"/>
    <property type="match status" value="1"/>
</dbReference>
<accession>C8PFR9</accession>
<keyword evidence="10" id="KW-1185">Reference proteome</keyword>
<dbReference type="InterPro" id="IPR051201">
    <property type="entry name" value="Chloro_Bact_Ser_Proteases"/>
</dbReference>
<dbReference type="InterPro" id="IPR011782">
    <property type="entry name" value="Pept_S1C_Do"/>
</dbReference>
<keyword evidence="4 9" id="KW-0378">Hydrolase</keyword>
<dbReference type="EC" id="3.4.21.-" evidence="9"/>
<keyword evidence="2" id="KW-0732">Signal</keyword>
<feature type="binding site" evidence="7">
    <location>
        <position position="116"/>
    </location>
    <ligand>
        <name>substrate</name>
    </ligand>
</feature>
<dbReference type="OrthoDB" id="9758917at2"/>
<name>C8PFR9_9BACT</name>
<comment type="caution">
    <text evidence="9">The sequence shown here is derived from an EMBL/GenBank/DDBJ whole genome shotgun (WGS) entry which is preliminary data.</text>
</comment>
<dbReference type="Pfam" id="PF13365">
    <property type="entry name" value="Trypsin_2"/>
    <property type="match status" value="1"/>
</dbReference>
<dbReference type="PROSITE" id="PS50106">
    <property type="entry name" value="PDZ"/>
    <property type="match status" value="1"/>
</dbReference>
<evidence type="ECO:0000313" key="10">
    <source>
        <dbReference type="Proteomes" id="UP000005709"/>
    </source>
</evidence>
<dbReference type="InterPro" id="IPR001478">
    <property type="entry name" value="PDZ"/>
</dbReference>
<evidence type="ECO:0000256" key="5">
    <source>
        <dbReference type="ARBA" id="ARBA00022825"/>
    </source>
</evidence>
<dbReference type="Proteomes" id="UP000005709">
    <property type="component" value="Unassembled WGS sequence"/>
</dbReference>
<feature type="active site" description="Charge relay system" evidence="6">
    <location>
        <position position="147"/>
    </location>
</feature>
<dbReference type="STRING" id="824.CGRAC_1277"/>
<dbReference type="Gene3D" id="2.40.10.120">
    <property type="match status" value="1"/>
</dbReference>
<dbReference type="GO" id="GO:0006508">
    <property type="term" value="P:proteolysis"/>
    <property type="evidence" value="ECO:0007669"/>
    <property type="project" value="UniProtKB-KW"/>
</dbReference>
<evidence type="ECO:0000256" key="1">
    <source>
        <dbReference type="ARBA" id="ARBA00022670"/>
    </source>
</evidence>
<dbReference type="Gene3D" id="2.30.42.10">
    <property type="match status" value="2"/>
</dbReference>
<dbReference type="eggNOG" id="COG0265">
    <property type="taxonomic scope" value="Bacteria"/>
</dbReference>
<dbReference type="EMBL" id="ACYG01000019">
    <property type="protein sequence ID" value="EEV17957.1"/>
    <property type="molecule type" value="Genomic_DNA"/>
</dbReference>
<dbReference type="InterPro" id="IPR001940">
    <property type="entry name" value="Peptidase_S1C"/>
</dbReference>
<evidence type="ECO:0000256" key="3">
    <source>
        <dbReference type="ARBA" id="ARBA00022737"/>
    </source>
</evidence>
<gene>
    <name evidence="9" type="ORF">CAMGR0001_0711</name>
</gene>
<feature type="active site" description="Charge relay system" evidence="6">
    <location>
        <position position="221"/>
    </location>
</feature>
<keyword evidence="5" id="KW-0720">Serine protease</keyword>
<dbReference type="InterPro" id="IPR036034">
    <property type="entry name" value="PDZ_sf"/>
</dbReference>
<sequence length="473" mass="50812">MKKSIIISIALAGTLFGASIDIKEAPSNYERVNPGFNQDVVLSYHSSLADVKKSVVNIATKTKIKAGNSPMSQMFDDPFFKQFFDFDIPQQQEREGSSLGSGVIISEDGYIVTNNHVIENADEIVVTLLEGDKEYKAKVIGTDPKTDLAIIKIDEKNLSAVKFADSSKAMEGDIVFAIGNPFGVGGTITQGIISALNKNNIGLNQYENFIQTDASINPGNSGGALVDSRGALLGINSAILSRGGGNNGVGFAIPSNMVKEIAEKLITNGKIERGFIGVTISDMSKDQKELYESKEGALISSVEKDMPADKAGIKRGDLITKINGKSIKNANELKNLIGSMAPGSSVDVEFERDGKSKSTTIKLDAMKSDSTTLGSAGENSKSAIEGLKLRTLNDSLRRKYNLDDDVSGALVLSVKDGSKADDYGFEVGDVIIQVGQNDVKSSDDFDRYIKDYKGKKTLVWVIRRGIPQGLVIR</sequence>
<keyword evidence="3" id="KW-0677">Repeat</keyword>
<feature type="domain" description="PDZ" evidence="8">
    <location>
        <begin position="265"/>
        <end position="329"/>
    </location>
</feature>
<evidence type="ECO:0000256" key="4">
    <source>
        <dbReference type="ARBA" id="ARBA00022801"/>
    </source>
</evidence>
<organism evidence="9 10">
    <name type="scientific">Campylobacter gracilis RM3268</name>
    <dbReference type="NCBI Taxonomy" id="553220"/>
    <lineage>
        <taxon>Bacteria</taxon>
        <taxon>Pseudomonadati</taxon>
        <taxon>Campylobacterota</taxon>
        <taxon>Epsilonproteobacteria</taxon>
        <taxon>Campylobacterales</taxon>
        <taxon>Campylobacteraceae</taxon>
        <taxon>Campylobacter</taxon>
    </lineage>
</organism>
<dbReference type="SUPFAM" id="SSF50156">
    <property type="entry name" value="PDZ domain-like"/>
    <property type="match status" value="2"/>
</dbReference>
<dbReference type="AlphaFoldDB" id="C8PFR9"/>
<feature type="binding site" evidence="7">
    <location>
        <position position="147"/>
    </location>
    <ligand>
        <name>substrate</name>
    </ligand>
</feature>
<dbReference type="GO" id="GO:0004252">
    <property type="term" value="F:serine-type endopeptidase activity"/>
    <property type="evidence" value="ECO:0007669"/>
    <property type="project" value="InterPro"/>
</dbReference>
<feature type="binding site" evidence="7">
    <location>
        <begin position="219"/>
        <end position="221"/>
    </location>
    <ligand>
        <name>substrate</name>
    </ligand>
</feature>
<dbReference type="PRINTS" id="PR00834">
    <property type="entry name" value="PROTEASES2C"/>
</dbReference>
<evidence type="ECO:0000259" key="8">
    <source>
        <dbReference type="PROSITE" id="PS50106"/>
    </source>
</evidence>
<evidence type="ECO:0000313" key="9">
    <source>
        <dbReference type="EMBL" id="EEV17957.1"/>
    </source>
</evidence>
<feature type="active site" description="Charge relay system" evidence="6">
    <location>
        <position position="116"/>
    </location>
</feature>
<proteinExistence type="predicted"/>
<dbReference type="SMART" id="SM00228">
    <property type="entry name" value="PDZ"/>
    <property type="match status" value="2"/>
</dbReference>
<dbReference type="PANTHER" id="PTHR43343">
    <property type="entry name" value="PEPTIDASE S12"/>
    <property type="match status" value="1"/>
</dbReference>
<reference evidence="9 10" key="1">
    <citation type="submission" date="2009-07" db="EMBL/GenBank/DDBJ databases">
        <authorList>
            <person name="Madupu R."/>
            <person name="Sebastian Y."/>
            <person name="Durkin A.S."/>
            <person name="Torralba M."/>
            <person name="Methe B."/>
            <person name="Sutton G.G."/>
            <person name="Strausberg R.L."/>
            <person name="Nelson K.E."/>
        </authorList>
    </citation>
    <scope>NUCLEOTIDE SEQUENCE [LARGE SCALE GENOMIC DNA]</scope>
    <source>
        <strain evidence="9 10">RM3268</strain>
    </source>
</reference>
<dbReference type="InterPro" id="IPR009003">
    <property type="entry name" value="Peptidase_S1_PA"/>
</dbReference>
<dbReference type="RefSeq" id="WP_005870174.1">
    <property type="nucleotide sequence ID" value="NZ_ACYG01000019.1"/>
</dbReference>